<accession>A0A6N7J2T0</accession>
<keyword evidence="2" id="KW-0282">Flagellum</keyword>
<keyword evidence="3" id="KW-1185">Reference proteome</keyword>
<dbReference type="GO" id="GO:0009421">
    <property type="term" value="C:bacterial-type flagellum filament cap"/>
    <property type="evidence" value="ECO:0007669"/>
    <property type="project" value="InterPro"/>
</dbReference>
<dbReference type="EMBL" id="VOGC01000009">
    <property type="protein sequence ID" value="MQN02271.1"/>
    <property type="molecule type" value="Genomic_DNA"/>
</dbReference>
<name>A0A6N7J2T0_9FIRM</name>
<dbReference type="Pfam" id="PF07195">
    <property type="entry name" value="FliD_C"/>
    <property type="match status" value="1"/>
</dbReference>
<reference evidence="2" key="1">
    <citation type="journal article" date="2020" name="Appl. Environ. Microbiol.">
        <title>Medium-Chain Fatty Acid Synthesis by 'Candidatus Weimeria bifida' gen. nov., sp. nov., and 'Candidatus Pseudoramibacter fermentans' sp. nov.</title>
        <authorList>
            <person name="Scarborough M.J."/>
            <person name="Myers K.S."/>
            <person name="Donohue T.J."/>
            <person name="Noguera D.R."/>
        </authorList>
    </citation>
    <scope>NUCLEOTIDE SEQUENCE</scope>
    <source>
        <strain evidence="2">LCO1.1</strain>
    </source>
</reference>
<dbReference type="InterPro" id="IPR010809">
    <property type="entry name" value="FliD_C"/>
</dbReference>
<dbReference type="PANTHER" id="PTHR30288">
    <property type="entry name" value="FLAGELLAR CAP/ASSEMBLY PROTEIN FLID"/>
    <property type="match status" value="1"/>
</dbReference>
<dbReference type="AlphaFoldDB" id="A0A6N7J2T0"/>
<evidence type="ECO:0000313" key="2">
    <source>
        <dbReference type="EMBL" id="MQN02271.1"/>
    </source>
</evidence>
<proteinExistence type="predicted"/>
<keyword evidence="2" id="KW-0966">Cell projection</keyword>
<dbReference type="Proteomes" id="UP000460257">
    <property type="component" value="Unassembled WGS sequence"/>
</dbReference>
<comment type="caution">
    <text evidence="2">The sequence shown here is derived from an EMBL/GenBank/DDBJ whole genome shotgun (WGS) entry which is preliminary data.</text>
</comment>
<feature type="domain" description="Flagellar hook-associated protein 2 C-terminal" evidence="1">
    <location>
        <begin position="246"/>
        <end position="315"/>
    </location>
</feature>
<gene>
    <name evidence="2" type="ORF">FRC54_10370</name>
</gene>
<protein>
    <submittedName>
        <fullName evidence="2">Flagellar capping protein</fullName>
    </submittedName>
</protein>
<sequence length="432" mass="47335">MAIINSTLVLGYLMSTYGNQTSSAEHDNHKKSDLQKVYSRMLMTNRNAPVYKINYTPRMAEFAIDLKANAHKLENVVLNMGGGSESIESVLNEKKAYSSDEDKVKVDYIGSQSDDVDTSETFTIDVDELAKPQVNEGNPLIKDDTAFKPGSYSFDLDSNAGSYEFQFTVNDGDTNYDVQQKIERLINNSDTGLTAGIKDFGRMAALVITSKQTGLSSTEDCLFKISSGTSYNALKALGIDTVSQPASNSSFRLNGSRHHSLSNSFTINQRFAIDLKEKTEAGKPVTVGFKADTDMIADSVSDLIDSYNSFIAVGRKYADTNGNDSLIKDMASVSTGLKDELGQLGITADDYGLLQIDKTKLDDSISGVDVKDAIHNINKFKAAMHTEAEKSSIDPLRYVKKITVEYKDPTKNHFTAVYASSPYSGLLIDEKL</sequence>
<dbReference type="PANTHER" id="PTHR30288:SF0">
    <property type="entry name" value="FLAGELLAR HOOK-ASSOCIATED PROTEIN 2"/>
    <property type="match status" value="1"/>
</dbReference>
<dbReference type="InterPro" id="IPR040026">
    <property type="entry name" value="FliD"/>
</dbReference>
<dbReference type="GO" id="GO:0071973">
    <property type="term" value="P:bacterial-type flagellum-dependent cell motility"/>
    <property type="evidence" value="ECO:0007669"/>
    <property type="project" value="TreeGrafter"/>
</dbReference>
<dbReference type="GO" id="GO:0007155">
    <property type="term" value="P:cell adhesion"/>
    <property type="evidence" value="ECO:0007669"/>
    <property type="project" value="InterPro"/>
</dbReference>
<keyword evidence="2" id="KW-0969">Cilium</keyword>
<evidence type="ECO:0000313" key="3">
    <source>
        <dbReference type="Proteomes" id="UP000460257"/>
    </source>
</evidence>
<organism evidence="2 3">
    <name type="scientific">Candidatus Weimeria bifida</name>
    <dbReference type="NCBI Taxonomy" id="2599074"/>
    <lineage>
        <taxon>Bacteria</taxon>
        <taxon>Bacillati</taxon>
        <taxon>Bacillota</taxon>
        <taxon>Clostridia</taxon>
        <taxon>Lachnospirales</taxon>
        <taxon>Lachnospiraceae</taxon>
        <taxon>Candidatus Weimeria</taxon>
    </lineage>
</organism>
<evidence type="ECO:0000259" key="1">
    <source>
        <dbReference type="Pfam" id="PF07195"/>
    </source>
</evidence>